<feature type="domain" description="N-acetyltransferase" evidence="6">
    <location>
        <begin position="118"/>
        <end position="295"/>
    </location>
</feature>
<reference evidence="7 8" key="1">
    <citation type="submission" date="2015-07" db="EMBL/GenBank/DDBJ databases">
        <title>Comparative genomics of the Sigatoka disease complex on banana suggests a link between parallel evolutionary changes in Pseudocercospora fijiensis and Pseudocercospora eumusae and increased virulence on the banana host.</title>
        <authorList>
            <person name="Chang T.-C."/>
            <person name="Salvucci A."/>
            <person name="Crous P.W."/>
            <person name="Stergiopoulos I."/>
        </authorList>
    </citation>
    <scope>NUCLEOTIDE SEQUENCE [LARGE SCALE GENOMIC DNA]</scope>
    <source>
        <strain evidence="7 8">CBS 114824</strain>
    </source>
</reference>
<accession>A0A139HEA2</accession>
<dbReference type="InterPro" id="IPR036864">
    <property type="entry name" value="Zn2-C6_fun-type_DNA-bd_sf"/>
</dbReference>
<dbReference type="PANTHER" id="PTHR10908:SF0">
    <property type="entry name" value="SEROTONIN N-ACETYLTRANSFERASE"/>
    <property type="match status" value="1"/>
</dbReference>
<comment type="caution">
    <text evidence="7">The sequence shown here is derived from an EMBL/GenBank/DDBJ whole genome shotgun (WGS) entry which is preliminary data.</text>
</comment>
<keyword evidence="2" id="KW-0539">Nucleus</keyword>
<dbReference type="Gene3D" id="4.10.240.10">
    <property type="entry name" value="Zn(2)-C6 fungal-type DNA-binding domain"/>
    <property type="match status" value="1"/>
</dbReference>
<dbReference type="PROSITE" id="PS00463">
    <property type="entry name" value="ZN2_CY6_FUNGAL_1"/>
    <property type="match status" value="1"/>
</dbReference>
<dbReference type="SUPFAM" id="SSF57701">
    <property type="entry name" value="Zn2/Cys6 DNA-binding domain"/>
    <property type="match status" value="1"/>
</dbReference>
<dbReference type="GO" id="GO:0000981">
    <property type="term" value="F:DNA-binding transcription factor activity, RNA polymerase II-specific"/>
    <property type="evidence" value="ECO:0007669"/>
    <property type="project" value="InterPro"/>
</dbReference>
<dbReference type="Gene3D" id="3.40.630.30">
    <property type="match status" value="1"/>
</dbReference>
<feature type="region of interest" description="Disordered" evidence="4">
    <location>
        <begin position="330"/>
        <end position="369"/>
    </location>
</feature>
<dbReference type="STRING" id="321146.A0A139HEA2"/>
<protein>
    <recommendedName>
        <fullName evidence="9">Zn(2)-C6 fungal-type domain-containing protein</fullName>
    </recommendedName>
</protein>
<dbReference type="PROSITE" id="PS50048">
    <property type="entry name" value="ZN2_CY6_FUNGAL_2"/>
    <property type="match status" value="1"/>
</dbReference>
<name>A0A139HEA2_9PEZI</name>
<evidence type="ECO:0000313" key="7">
    <source>
        <dbReference type="EMBL" id="KXT00801.1"/>
    </source>
</evidence>
<dbReference type="Proteomes" id="UP000070133">
    <property type="component" value="Unassembled WGS sequence"/>
</dbReference>
<evidence type="ECO:0000256" key="2">
    <source>
        <dbReference type="ARBA" id="ARBA00023242"/>
    </source>
</evidence>
<evidence type="ECO:0000256" key="4">
    <source>
        <dbReference type="SAM" id="MobiDB-lite"/>
    </source>
</evidence>
<feature type="domain" description="Zn(2)-C6 fungal-type" evidence="5">
    <location>
        <begin position="294"/>
        <end position="326"/>
    </location>
</feature>
<keyword evidence="1" id="KW-0808">Transferase</keyword>
<dbReference type="CDD" id="cd12148">
    <property type="entry name" value="fungal_TF_MHR"/>
    <property type="match status" value="1"/>
</dbReference>
<dbReference type="Pfam" id="PF13673">
    <property type="entry name" value="Acetyltransf_10"/>
    <property type="match status" value="1"/>
</dbReference>
<evidence type="ECO:0000313" key="8">
    <source>
        <dbReference type="Proteomes" id="UP000070133"/>
    </source>
</evidence>
<evidence type="ECO:0008006" key="9">
    <source>
        <dbReference type="Google" id="ProtNLM"/>
    </source>
</evidence>
<dbReference type="EMBL" id="LFZN01000067">
    <property type="protein sequence ID" value="KXT00801.1"/>
    <property type="molecule type" value="Genomic_DNA"/>
</dbReference>
<dbReference type="PANTHER" id="PTHR10908">
    <property type="entry name" value="SEROTONIN N-ACETYLTRANSFERASE"/>
    <property type="match status" value="1"/>
</dbReference>
<dbReference type="InterPro" id="IPR051635">
    <property type="entry name" value="SNAT-like"/>
</dbReference>
<dbReference type="SMART" id="SM00066">
    <property type="entry name" value="GAL4"/>
    <property type="match status" value="1"/>
</dbReference>
<evidence type="ECO:0000256" key="1">
    <source>
        <dbReference type="ARBA" id="ARBA00022679"/>
    </source>
</evidence>
<dbReference type="AlphaFoldDB" id="A0A139HEA2"/>
<feature type="compositionally biased region" description="Low complexity" evidence="4">
    <location>
        <begin position="353"/>
        <end position="363"/>
    </location>
</feature>
<gene>
    <name evidence="7" type="ORF">AC578_2921</name>
</gene>
<dbReference type="CDD" id="cd00067">
    <property type="entry name" value="GAL4"/>
    <property type="match status" value="1"/>
</dbReference>
<keyword evidence="3" id="KW-0012">Acyltransferase</keyword>
<dbReference type="InterPro" id="IPR001138">
    <property type="entry name" value="Zn2Cys6_DnaBD"/>
</dbReference>
<dbReference type="OrthoDB" id="4898680at2759"/>
<dbReference type="InterPro" id="IPR016181">
    <property type="entry name" value="Acyl_CoA_acyltransferase"/>
</dbReference>
<dbReference type="GO" id="GO:0005737">
    <property type="term" value="C:cytoplasm"/>
    <property type="evidence" value="ECO:0007669"/>
    <property type="project" value="TreeGrafter"/>
</dbReference>
<evidence type="ECO:0000256" key="3">
    <source>
        <dbReference type="ARBA" id="ARBA00023315"/>
    </source>
</evidence>
<dbReference type="Pfam" id="PF00172">
    <property type="entry name" value="Zn_clus"/>
    <property type="match status" value="1"/>
</dbReference>
<proteinExistence type="predicted"/>
<evidence type="ECO:0000259" key="5">
    <source>
        <dbReference type="PROSITE" id="PS50048"/>
    </source>
</evidence>
<keyword evidence="8" id="KW-1185">Reference proteome</keyword>
<dbReference type="GO" id="GO:0008270">
    <property type="term" value="F:zinc ion binding"/>
    <property type="evidence" value="ECO:0007669"/>
    <property type="project" value="InterPro"/>
</dbReference>
<evidence type="ECO:0000259" key="6">
    <source>
        <dbReference type="PROSITE" id="PS51186"/>
    </source>
</evidence>
<organism evidence="7 8">
    <name type="scientific">Pseudocercospora eumusae</name>
    <dbReference type="NCBI Taxonomy" id="321146"/>
    <lineage>
        <taxon>Eukaryota</taxon>
        <taxon>Fungi</taxon>
        <taxon>Dikarya</taxon>
        <taxon>Ascomycota</taxon>
        <taxon>Pezizomycotina</taxon>
        <taxon>Dothideomycetes</taxon>
        <taxon>Dothideomycetidae</taxon>
        <taxon>Mycosphaerellales</taxon>
        <taxon>Mycosphaerellaceae</taxon>
        <taxon>Pseudocercospora</taxon>
    </lineage>
</organism>
<dbReference type="CDD" id="cd04301">
    <property type="entry name" value="NAT_SF"/>
    <property type="match status" value="1"/>
</dbReference>
<dbReference type="SUPFAM" id="SSF55729">
    <property type="entry name" value="Acyl-CoA N-acyltransferases (Nat)"/>
    <property type="match status" value="1"/>
</dbReference>
<dbReference type="PROSITE" id="PS51186">
    <property type="entry name" value="GNAT"/>
    <property type="match status" value="1"/>
</dbReference>
<dbReference type="GO" id="GO:0004059">
    <property type="term" value="F:aralkylamine N-acetyltransferase activity"/>
    <property type="evidence" value="ECO:0007669"/>
    <property type="project" value="TreeGrafter"/>
</dbReference>
<dbReference type="InterPro" id="IPR000182">
    <property type="entry name" value="GNAT_dom"/>
</dbReference>
<sequence>MNVRGNCGFYDGASSACLIFGLEHRVVIGCRVVQLGVIGVFQPLACTRTSRNEATGRMHVSLRVPCDSKLFISPVTTPSLLPLITIMLSRKQIIRIDGVRSGCRSPESTKRPPKDLKIELRPLSAEDAASCYALELTTFAPSERATLEKYQYRLRESGDLSLGMFIAVEESSEEYWELVGQISATRTADHAVTNEAVDIPKHSSAVGSKVGHVPTGRTVCLHTLAISPKWQRTGLGRQLMAAYLERLEDFPTVDQVALIARAHLVPYYESFGFENRGTSECWAKIPGMPVRLAACEPCRLSKVSCDHAKPVCGRCQDAHRGESCQYRERPFKRRRTLPPDNEDQDHAEVSFDPETPIPTTTPTSRAYPNSGYLGSTSHTAIFEHLTASSGDNTPAAFNAELPGEDFDCRVDASQIMQEAAFIKKIPNAFQVSTCVRMVNAWIATGTNIALAGCLVGPCTKAIDQLLHRGNLSAADVSKMLFTSSCRPWIVTGSTTFDQFCSQITGDETCWESLGLFFVAVTRAATDFDCFETMFSTREERRKLQRLALSYADHCLEVALSLDCMYDFLLLLQYENFIAHSMIDGDQSYNSWRRLGDVASSLFALGYHEQADLDPDCPPFLQNLRRAAFARAYSADKNVSIFLGRPPRISQKYCQIERVITDLGMAAIGTVSTHQNVPTSSMGQSFDYILETWWTASCATLKEQVLDLTKNLDSQTKADKAQDISARALTLWHSLPTPHRLESPLYLCNSRSPVERDFLVSAKLNHLHILFLLEVTLLPRASDPGIELVKTSAKMLHVAAEAIVMKQHLANSGTGLVWKIAYYSLPAAGIICLSLLNRSIAMSEGETSISQVIQDLSVLVAHLESGVLIDHGEPNYALLSGATATVKGILGRVLTPFAKELHHTTHRSTAPTDVLGTADLDPWLASTAEQNALENFELDFWLHLSEHPELVGNATATA</sequence>